<feature type="repeat" description="WD" evidence="3">
    <location>
        <begin position="575"/>
        <end position="609"/>
    </location>
</feature>
<evidence type="ECO:0000313" key="4">
    <source>
        <dbReference type="EMBL" id="KAJ8902019.1"/>
    </source>
</evidence>
<dbReference type="SUPFAM" id="SSF50978">
    <property type="entry name" value="WD40 repeat-like"/>
    <property type="match status" value="2"/>
</dbReference>
<dbReference type="Proteomes" id="UP001157974">
    <property type="component" value="Unassembled WGS sequence"/>
</dbReference>
<keyword evidence="1 3" id="KW-0853">WD repeat</keyword>
<evidence type="ECO:0000313" key="5">
    <source>
        <dbReference type="Proteomes" id="UP001157974"/>
    </source>
</evidence>
<dbReference type="EMBL" id="JAMWBK010000010">
    <property type="protein sequence ID" value="KAJ8902019.1"/>
    <property type="molecule type" value="Genomic_DNA"/>
</dbReference>
<dbReference type="PRINTS" id="PR00320">
    <property type="entry name" value="GPROTEINBRPT"/>
</dbReference>
<evidence type="ECO:0000256" key="1">
    <source>
        <dbReference type="ARBA" id="ARBA00022574"/>
    </source>
</evidence>
<feature type="repeat" description="WD" evidence="3">
    <location>
        <begin position="229"/>
        <end position="270"/>
    </location>
</feature>
<dbReference type="PROSITE" id="PS50294">
    <property type="entry name" value="WD_REPEATS_REGION"/>
    <property type="match status" value="5"/>
</dbReference>
<keyword evidence="2" id="KW-0677">Repeat</keyword>
<evidence type="ECO:0000256" key="2">
    <source>
        <dbReference type="ARBA" id="ARBA00022737"/>
    </source>
</evidence>
<comment type="caution">
    <text evidence="4">The sequence shown here is derived from an EMBL/GenBank/DDBJ whole genome shotgun (WGS) entry which is preliminary data.</text>
</comment>
<dbReference type="InterPro" id="IPR019775">
    <property type="entry name" value="WD40_repeat_CS"/>
</dbReference>
<dbReference type="InterPro" id="IPR036322">
    <property type="entry name" value="WD40_repeat_dom_sf"/>
</dbReference>
<dbReference type="Pfam" id="PF00400">
    <property type="entry name" value="WD40"/>
    <property type="match status" value="4"/>
</dbReference>
<dbReference type="GO" id="GO:0030042">
    <property type="term" value="P:actin filament depolymerization"/>
    <property type="evidence" value="ECO:0007669"/>
    <property type="project" value="TreeGrafter"/>
</dbReference>
<dbReference type="SMART" id="SM00320">
    <property type="entry name" value="WD40"/>
    <property type="match status" value="8"/>
</dbReference>
<evidence type="ECO:0008006" key="6">
    <source>
        <dbReference type="Google" id="ProtNLM"/>
    </source>
</evidence>
<sequence>MSIEGKQIFCGVPNTARGEASHVFADPTGETDRISYASGRSAVVVSCGDRENVKVFTDHTRNVTACRFAPKGLIASGDEGGTIRVWNPETMKQREELPVTGDVVRDVCFTSDMKFMAFATDARGVFAKVVKYPGCGSAGPVSGHTRRVTSIDIRNSPKTAVITGGDDMIVGFYSGPPIPLAAVPIQKKHHTNFVLDVRFSPDGSKYATSSSDRSVFIFDSESQEKLHSMTGHTASVTGVAWNKDGTKLVTSSSDKTIRVWDVASGSCLEVVSLGDKDVLDMQVGCTWVPKTNEIVAVSLRGDISVLVEGSSKPSKVIRGHANPIVSLTNLENKVYTVDSLGKCVFTDTNEPRTDAHFSGNGHKTTGKSIACNSKVVVSGETSGDVLLTLVDTLEFPSTPVSVKGGCADIACPGTGAEFAAVVINDFRLVQINYDGSILELLCFEKSETGISVSVTEDGKTVAVSVEVRGGAGKTSFYKNTNGKLEKFGDSIDGATAANRMIFTKDGSTLIIGEKSRHVKMFDVTKQVKVTGGGACHSARVDGLSLAPDGKRVASVGMDGTLAIWVLGSRSKPISAKAHRNGANGVGWVDGETLVTGGGDNSVRTWTLKE</sequence>
<proteinExistence type="predicted"/>
<dbReference type="InterPro" id="IPR001680">
    <property type="entry name" value="WD40_rpt"/>
</dbReference>
<evidence type="ECO:0000256" key="3">
    <source>
        <dbReference type="PROSITE-ProRule" id="PRU00221"/>
    </source>
</evidence>
<feature type="repeat" description="WD" evidence="3">
    <location>
        <begin position="56"/>
        <end position="96"/>
    </location>
</feature>
<dbReference type="PANTHER" id="PTHR19856">
    <property type="entry name" value="WD-REPEATCONTAINING PROTEIN WDR1"/>
    <property type="match status" value="1"/>
</dbReference>
<accession>A0AAV8UJ16</accession>
<dbReference type="InterPro" id="IPR020472">
    <property type="entry name" value="WD40_PAC1"/>
</dbReference>
<feature type="repeat" description="WD" evidence="3">
    <location>
        <begin position="187"/>
        <end position="228"/>
    </location>
</feature>
<protein>
    <recommendedName>
        <fullName evidence="6">Anaphase-promoting complex subunit 4 WD40 domain-containing protein</fullName>
    </recommendedName>
</protein>
<gene>
    <name evidence="4" type="ORF">NDN08_004220</name>
</gene>
<dbReference type="Gene3D" id="2.130.10.10">
    <property type="entry name" value="YVTN repeat-like/Quinoprotein amine dehydrogenase"/>
    <property type="match status" value="2"/>
</dbReference>
<dbReference type="AlphaFoldDB" id="A0AAV8UJ16"/>
<keyword evidence="5" id="KW-1185">Reference proteome</keyword>
<dbReference type="InterPro" id="IPR015943">
    <property type="entry name" value="WD40/YVTN_repeat-like_dom_sf"/>
</dbReference>
<dbReference type="PROSITE" id="PS50082">
    <property type="entry name" value="WD_REPEATS_2"/>
    <property type="match status" value="5"/>
</dbReference>
<reference evidence="4 5" key="1">
    <citation type="journal article" date="2023" name="Nat. Commun.">
        <title>Origin of minicircular mitochondrial genomes in red algae.</title>
        <authorList>
            <person name="Lee Y."/>
            <person name="Cho C.H."/>
            <person name="Lee Y.M."/>
            <person name="Park S.I."/>
            <person name="Yang J.H."/>
            <person name="West J.A."/>
            <person name="Bhattacharya D."/>
            <person name="Yoon H.S."/>
        </authorList>
    </citation>
    <scope>NUCLEOTIDE SEQUENCE [LARGE SCALE GENOMIC DNA]</scope>
    <source>
        <strain evidence="4 5">CCMP1338</strain>
        <tissue evidence="4">Whole cell</tissue>
    </source>
</reference>
<name>A0AAV8UJ16_9RHOD</name>
<dbReference type="PROSITE" id="PS00678">
    <property type="entry name" value="WD_REPEATS_1"/>
    <property type="match status" value="1"/>
</dbReference>
<dbReference type="GO" id="GO:0030864">
    <property type="term" value="C:cortical actin cytoskeleton"/>
    <property type="evidence" value="ECO:0007669"/>
    <property type="project" value="TreeGrafter"/>
</dbReference>
<dbReference type="GO" id="GO:0051015">
    <property type="term" value="F:actin filament binding"/>
    <property type="evidence" value="ECO:0007669"/>
    <property type="project" value="TreeGrafter"/>
</dbReference>
<feature type="repeat" description="WD" evidence="3">
    <location>
        <begin position="536"/>
        <end position="564"/>
    </location>
</feature>
<organism evidence="4 5">
    <name type="scientific">Rhodosorus marinus</name>
    <dbReference type="NCBI Taxonomy" id="101924"/>
    <lineage>
        <taxon>Eukaryota</taxon>
        <taxon>Rhodophyta</taxon>
        <taxon>Stylonematophyceae</taxon>
        <taxon>Stylonematales</taxon>
        <taxon>Stylonemataceae</taxon>
        <taxon>Rhodosorus</taxon>
    </lineage>
</organism>
<dbReference type="PANTHER" id="PTHR19856:SF0">
    <property type="entry name" value="WD REPEAT-CONTAINING PROTEIN 1"/>
    <property type="match status" value="1"/>
</dbReference>